<dbReference type="AlphaFoldDB" id="A0A7J8W4U1"/>
<protein>
    <submittedName>
        <fullName evidence="1">Uncharacterized protein</fullName>
    </submittedName>
</protein>
<accession>A0A7J8W4U1</accession>
<evidence type="ECO:0000313" key="2">
    <source>
        <dbReference type="Proteomes" id="UP000593573"/>
    </source>
</evidence>
<dbReference type="EMBL" id="JABFAB010235212">
    <property type="protein sequence ID" value="MBA0670095.1"/>
    <property type="molecule type" value="Genomic_DNA"/>
</dbReference>
<evidence type="ECO:0000313" key="1">
    <source>
        <dbReference type="EMBL" id="MBA0670095.1"/>
    </source>
</evidence>
<dbReference type="Proteomes" id="UP000593573">
    <property type="component" value="Unassembled WGS sequence"/>
</dbReference>
<organism evidence="1 2">
    <name type="scientific">Gossypium klotzschianum</name>
    <dbReference type="NCBI Taxonomy" id="34286"/>
    <lineage>
        <taxon>Eukaryota</taxon>
        <taxon>Viridiplantae</taxon>
        <taxon>Streptophyta</taxon>
        <taxon>Embryophyta</taxon>
        <taxon>Tracheophyta</taxon>
        <taxon>Spermatophyta</taxon>
        <taxon>Magnoliopsida</taxon>
        <taxon>eudicotyledons</taxon>
        <taxon>Gunneridae</taxon>
        <taxon>Pentapetalae</taxon>
        <taxon>rosids</taxon>
        <taxon>malvids</taxon>
        <taxon>Malvales</taxon>
        <taxon>Malvaceae</taxon>
        <taxon>Malvoideae</taxon>
        <taxon>Gossypium</taxon>
    </lineage>
</organism>
<name>A0A7J8W4U1_9ROSI</name>
<comment type="caution">
    <text evidence="1">The sequence shown here is derived from an EMBL/GenBank/DDBJ whole genome shotgun (WGS) entry which is preliminary data.</text>
</comment>
<sequence>MDDISNHWIIKNPNSIMKTYWFKLDQYCSSSTQTQKIQILLPIQKPKY</sequence>
<keyword evidence="2" id="KW-1185">Reference proteome</keyword>
<gene>
    <name evidence="1" type="ORF">Goklo_023948</name>
</gene>
<proteinExistence type="predicted"/>
<reference evidence="1 2" key="1">
    <citation type="journal article" date="2019" name="Genome Biol. Evol.">
        <title>Insights into the evolution of the New World diploid cottons (Gossypium, subgenus Houzingenia) based on genome sequencing.</title>
        <authorList>
            <person name="Grover C.E."/>
            <person name="Arick M.A. 2nd"/>
            <person name="Thrash A."/>
            <person name="Conover J.L."/>
            <person name="Sanders W.S."/>
            <person name="Peterson D.G."/>
            <person name="Frelichowski J.E."/>
            <person name="Scheffler J.A."/>
            <person name="Scheffler B.E."/>
            <person name="Wendel J.F."/>
        </authorList>
    </citation>
    <scope>NUCLEOTIDE SEQUENCE [LARGE SCALE GENOMIC DNA]</scope>
    <source>
        <strain evidence="1">57</strain>
        <tissue evidence="1">Leaf</tissue>
    </source>
</reference>